<feature type="signal peptide" evidence="3">
    <location>
        <begin position="1"/>
        <end position="19"/>
    </location>
</feature>
<evidence type="ECO:0000256" key="2">
    <source>
        <dbReference type="ARBA" id="ARBA00023008"/>
    </source>
</evidence>
<dbReference type="PANTHER" id="PTHR36575">
    <property type="entry name" value="BINDING PROTEIN, PUTATIVE (AFU_ORTHOLOGUE AFUA_1G14430)-RELATED"/>
    <property type="match status" value="1"/>
</dbReference>
<dbReference type="Proteomes" id="UP000383932">
    <property type="component" value="Unassembled WGS sequence"/>
</dbReference>
<sequence length="135" mass="14215">MRLLAASLVLASLVSFVVAHGYVKSPPTRTVGSAMIAACGQGPTDVANRTSSNGPIESQIAKIGSDFNPFADNTDRVQAYQPGQVLNIVLDIINHHPVGYANVSVIDSATNTAIGAPLIAWDPYFTGYPYPKDQG</sequence>
<dbReference type="EMBL" id="SSOP01000084">
    <property type="protein sequence ID" value="KAB5591878.1"/>
    <property type="molecule type" value="Genomic_DNA"/>
</dbReference>
<keyword evidence="5" id="KW-1185">Reference proteome</keyword>
<name>A0A5N5QK56_9AGAM</name>
<dbReference type="PANTHER" id="PTHR36575:SF2">
    <property type="entry name" value="CHITIN-BINDING TYPE-4 DOMAIN-CONTAINING PROTEIN-RELATED"/>
    <property type="match status" value="1"/>
</dbReference>
<dbReference type="OrthoDB" id="120613at2759"/>
<evidence type="ECO:0000313" key="4">
    <source>
        <dbReference type="EMBL" id="KAB5591878.1"/>
    </source>
</evidence>
<reference evidence="4 5" key="1">
    <citation type="journal article" date="2019" name="Fungal Biol. Biotechnol.">
        <title>Draft genome sequence of fastidious pathogen Ceratobasidium theobromae, which causes vascular-streak dieback in Theobroma cacao.</title>
        <authorList>
            <person name="Ali S.S."/>
            <person name="Asman A."/>
            <person name="Shao J."/>
            <person name="Firmansyah A.P."/>
            <person name="Susilo A.W."/>
            <person name="Rosmana A."/>
            <person name="McMahon P."/>
            <person name="Junaid M."/>
            <person name="Guest D."/>
            <person name="Kheng T.Y."/>
            <person name="Meinhardt L.W."/>
            <person name="Bailey B.A."/>
        </authorList>
    </citation>
    <scope>NUCLEOTIDE SEQUENCE [LARGE SCALE GENOMIC DNA]</scope>
    <source>
        <strain evidence="4 5">CT2</strain>
    </source>
</reference>
<evidence type="ECO:0000313" key="5">
    <source>
        <dbReference type="Proteomes" id="UP000383932"/>
    </source>
</evidence>
<dbReference type="AlphaFoldDB" id="A0A5N5QK56"/>
<comment type="cofactor">
    <cofactor evidence="1">
        <name>Cu(2+)</name>
        <dbReference type="ChEBI" id="CHEBI:29036"/>
    </cofactor>
</comment>
<gene>
    <name evidence="4" type="ORF">CTheo_4666</name>
</gene>
<proteinExistence type="predicted"/>
<protein>
    <submittedName>
        <fullName evidence="4">Putative effector protein</fullName>
    </submittedName>
</protein>
<comment type="caution">
    <text evidence="4">The sequence shown here is derived from an EMBL/GenBank/DDBJ whole genome shotgun (WGS) entry which is preliminary data.</text>
</comment>
<keyword evidence="2" id="KW-0186">Copper</keyword>
<dbReference type="InterPro" id="IPR052282">
    <property type="entry name" value="Starch-active_LPMO"/>
</dbReference>
<evidence type="ECO:0000256" key="3">
    <source>
        <dbReference type="SAM" id="SignalP"/>
    </source>
</evidence>
<keyword evidence="3" id="KW-0732">Signal</keyword>
<accession>A0A5N5QK56</accession>
<feature type="chain" id="PRO_5024359136" evidence="3">
    <location>
        <begin position="20"/>
        <end position="135"/>
    </location>
</feature>
<organism evidence="4 5">
    <name type="scientific">Ceratobasidium theobromae</name>
    <dbReference type="NCBI Taxonomy" id="1582974"/>
    <lineage>
        <taxon>Eukaryota</taxon>
        <taxon>Fungi</taxon>
        <taxon>Dikarya</taxon>
        <taxon>Basidiomycota</taxon>
        <taxon>Agaricomycotina</taxon>
        <taxon>Agaricomycetes</taxon>
        <taxon>Cantharellales</taxon>
        <taxon>Ceratobasidiaceae</taxon>
        <taxon>Ceratobasidium</taxon>
    </lineage>
</organism>
<evidence type="ECO:0000256" key="1">
    <source>
        <dbReference type="ARBA" id="ARBA00001973"/>
    </source>
</evidence>